<dbReference type="Pfam" id="PF10721">
    <property type="entry name" value="DUF2514"/>
    <property type="match status" value="1"/>
</dbReference>
<dbReference type="EMBL" id="WLYI01000009">
    <property type="protein sequence ID" value="MTD19221.1"/>
    <property type="molecule type" value="Genomic_DNA"/>
</dbReference>
<dbReference type="OrthoDB" id="6905291at2"/>
<name>A0A7X2RRH0_9PSED</name>
<keyword evidence="1" id="KW-1133">Transmembrane helix</keyword>
<evidence type="ECO:0000313" key="2">
    <source>
        <dbReference type="EMBL" id="MTD19221.1"/>
    </source>
</evidence>
<keyword evidence="1" id="KW-0812">Transmembrane</keyword>
<evidence type="ECO:0000256" key="1">
    <source>
        <dbReference type="SAM" id="Phobius"/>
    </source>
</evidence>
<comment type="caution">
    <text evidence="2">The sequence shown here is derived from an EMBL/GenBank/DDBJ whole genome shotgun (WGS) entry which is preliminary data.</text>
</comment>
<dbReference type="Proteomes" id="UP000431485">
    <property type="component" value="Unassembled WGS sequence"/>
</dbReference>
<dbReference type="AlphaFoldDB" id="A0A7X2RRH0"/>
<keyword evidence="3" id="KW-1185">Reference proteome</keyword>
<gene>
    <name evidence="2" type="ORF">GIR22_08665</name>
</gene>
<dbReference type="RefSeq" id="WP_154742935.1">
    <property type="nucleotide sequence ID" value="NZ_JBHSTG010000002.1"/>
</dbReference>
<feature type="transmembrane region" description="Helical" evidence="1">
    <location>
        <begin position="6"/>
        <end position="26"/>
    </location>
</feature>
<proteinExistence type="predicted"/>
<reference evidence="2 3" key="1">
    <citation type="submission" date="2019-11" db="EMBL/GenBank/DDBJ databases">
        <title>Pseudmonas karstica sp. nov. and Pseudomonas spelaei sp. nov. from caves.</title>
        <authorList>
            <person name="Zeman M."/>
        </authorList>
    </citation>
    <scope>NUCLEOTIDE SEQUENCE [LARGE SCALE GENOMIC DNA]</scope>
    <source>
        <strain evidence="2 3">CCM 7891</strain>
    </source>
</reference>
<protein>
    <submittedName>
        <fullName evidence="2">DUF2514 family protein</fullName>
    </submittedName>
</protein>
<accession>A0A7X2RRH0</accession>
<dbReference type="InterPro" id="IPR019659">
    <property type="entry name" value="DUF2514"/>
</dbReference>
<keyword evidence="1" id="KW-0472">Membrane</keyword>
<sequence length="171" mass="18158">MNPLWLRILPYIAAVAIVLVGLFMAYGHGQSVTDAEWQVKWSARDTMDATAKAANESTERAKEQARQQTINKVIQDGQQIIDQATADASTARASAGSLQLTVDRLTDQLSTGQAGVNSCTTAASQAATRAVMVFADVLKRADQRAGDLAADADQGRSRGVTCERAYEGLGG</sequence>
<evidence type="ECO:0000313" key="3">
    <source>
        <dbReference type="Proteomes" id="UP000431485"/>
    </source>
</evidence>
<organism evidence="2 3">
    <name type="scientific">Pseudomonas karstica</name>
    <dbReference type="NCBI Taxonomy" id="1055468"/>
    <lineage>
        <taxon>Bacteria</taxon>
        <taxon>Pseudomonadati</taxon>
        <taxon>Pseudomonadota</taxon>
        <taxon>Gammaproteobacteria</taxon>
        <taxon>Pseudomonadales</taxon>
        <taxon>Pseudomonadaceae</taxon>
        <taxon>Pseudomonas</taxon>
    </lineage>
</organism>